<evidence type="ECO:0000256" key="7">
    <source>
        <dbReference type="ARBA" id="ARBA00023136"/>
    </source>
</evidence>
<dbReference type="OrthoDB" id="296793at2759"/>
<evidence type="ECO:0000313" key="11">
    <source>
        <dbReference type="EMBL" id="CAD7277157.1"/>
    </source>
</evidence>
<organism evidence="11">
    <name type="scientific">Notodromas monacha</name>
    <dbReference type="NCBI Taxonomy" id="399045"/>
    <lineage>
        <taxon>Eukaryota</taxon>
        <taxon>Metazoa</taxon>
        <taxon>Ecdysozoa</taxon>
        <taxon>Arthropoda</taxon>
        <taxon>Crustacea</taxon>
        <taxon>Oligostraca</taxon>
        <taxon>Ostracoda</taxon>
        <taxon>Podocopa</taxon>
        <taxon>Podocopida</taxon>
        <taxon>Cypridocopina</taxon>
        <taxon>Cypridoidea</taxon>
        <taxon>Cyprididae</taxon>
        <taxon>Notodromas</taxon>
    </lineage>
</organism>
<evidence type="ECO:0000256" key="5">
    <source>
        <dbReference type="ARBA" id="ARBA00022927"/>
    </source>
</evidence>
<dbReference type="GO" id="GO:0007030">
    <property type="term" value="P:Golgi organization"/>
    <property type="evidence" value="ECO:0007669"/>
    <property type="project" value="TreeGrafter"/>
</dbReference>
<dbReference type="GO" id="GO:0000139">
    <property type="term" value="C:Golgi membrane"/>
    <property type="evidence" value="ECO:0007669"/>
    <property type="project" value="UniProtKB-SubCell"/>
</dbReference>
<dbReference type="GO" id="GO:0017119">
    <property type="term" value="C:Golgi transport complex"/>
    <property type="evidence" value="ECO:0007669"/>
    <property type="project" value="TreeGrafter"/>
</dbReference>
<dbReference type="Pfam" id="PF04136">
    <property type="entry name" value="COG3_N"/>
    <property type="match status" value="1"/>
</dbReference>
<evidence type="ECO:0000256" key="2">
    <source>
        <dbReference type="ARBA" id="ARBA00009936"/>
    </source>
</evidence>
<dbReference type="PANTHER" id="PTHR13302:SF8">
    <property type="entry name" value="CONSERVED OLIGOMERIC GOLGI COMPLEX SUBUNIT 3"/>
    <property type="match status" value="1"/>
</dbReference>
<proteinExistence type="inferred from homology"/>
<evidence type="ECO:0000256" key="1">
    <source>
        <dbReference type="ARBA" id="ARBA00004395"/>
    </source>
</evidence>
<dbReference type="InterPro" id="IPR048685">
    <property type="entry name" value="COG3_C"/>
</dbReference>
<dbReference type="GO" id="GO:0005801">
    <property type="term" value="C:cis-Golgi network"/>
    <property type="evidence" value="ECO:0007669"/>
    <property type="project" value="InterPro"/>
</dbReference>
<gene>
    <name evidence="11" type="ORF">NMOB1V02_LOCUS4896</name>
</gene>
<evidence type="ECO:0000256" key="4">
    <source>
        <dbReference type="ARBA" id="ARBA00022448"/>
    </source>
</evidence>
<dbReference type="EMBL" id="OA882847">
    <property type="protein sequence ID" value="CAD7277157.1"/>
    <property type="molecule type" value="Genomic_DNA"/>
</dbReference>
<accession>A0A7R9BLA4</accession>
<dbReference type="Proteomes" id="UP000678499">
    <property type="component" value="Unassembled WGS sequence"/>
</dbReference>
<name>A0A7R9BLA4_9CRUS</name>
<comment type="similarity">
    <text evidence="2">Belongs to the COG3 family.</text>
</comment>
<keyword evidence="7" id="KW-0472">Membrane</keyword>
<protein>
    <recommendedName>
        <fullName evidence="3">Conserved oligomeric Golgi complex subunit 3</fullName>
    </recommendedName>
    <alternativeName>
        <fullName evidence="8">Component of oligomeric Golgi complex 3</fullName>
    </alternativeName>
</protein>
<evidence type="ECO:0000256" key="8">
    <source>
        <dbReference type="ARBA" id="ARBA00031339"/>
    </source>
</evidence>
<dbReference type="InterPro" id="IPR048320">
    <property type="entry name" value="COG3_N"/>
</dbReference>
<evidence type="ECO:0000259" key="9">
    <source>
        <dbReference type="Pfam" id="PF04136"/>
    </source>
</evidence>
<keyword evidence="4" id="KW-0813">Transport</keyword>
<dbReference type="EMBL" id="CAJPEX010000810">
    <property type="protein sequence ID" value="CAG0917309.1"/>
    <property type="molecule type" value="Genomic_DNA"/>
</dbReference>
<sequence length="829" mass="93652">MKGGVGFWYDLVLKWDDPAESIAPLTDQQRDVISEFGALAYERPLPRKFLVMEEVSSDRRRCLSSGEFYSDSEDEYIAEDDRVRSDSFAALEEDDFCIATAHQFLTWYDSLEKDMILDEVSSYAKYLANLRRTGLTCVEAQRTVEGVIDDLQKLLVAQETVCKETNLLHAACEKLLEEQEAMSGKAEKINEELKYFEIVENLPVFDSFGSIQSSDFISTLAKLDAATEFFREHASYKDSSEYLSKCDAALYRGLVMVRGFVSASLVNAFEEIYPWVTTGGSFLGGGAPQKKEQIRALNVDQAYPYLYARFSANSATLKRCVAEIECRVKSFALAEGILSDIHGFYFSKRKQLIVPVFQSQMKEIVEECAFFYRSESMIYELNIHFPRDKCSMLRSGSHALKAVCHDEAELFGHFFSSQNTGALSQFLAELSGVVYDCFRPIFVHVVHLETLTELCVVGKAELMDVRSNDTNKEWMEPFNEMLTQILEDVRERLVYATHVFIKRDITGFSPSAGDLAYPEKLKMMEEIARTCVADGNSSRSSTVKSVFSMDTKNLRSHTGASPADLMGMWYPVVKRTLVCLSKLHRSLDKTSFQGLSQEALSACVAALVNAAERIPKLNAAHSYMDADLFLIKHLLILREQIHPFNSEFIIKEMAMDFSKMKDAAKRLLTKRHLLRFGAPSAILELLLEGVPDVIELVLDSKKDIDMQLKCSCADLIFHTVSTVTKPLNAFVDDYKETKNVVDHGTVGMVCTAAVRNLKSILPTYLSQLRLYLANADTEFILFRPVKLGILNAFHSFDTLTKELYSEEECRIINCPPKQQLNVMMANMAL</sequence>
<evidence type="ECO:0000256" key="6">
    <source>
        <dbReference type="ARBA" id="ARBA00023034"/>
    </source>
</evidence>
<keyword evidence="5" id="KW-0653">Protein transport</keyword>
<evidence type="ECO:0000256" key="3">
    <source>
        <dbReference type="ARBA" id="ARBA00020976"/>
    </source>
</evidence>
<dbReference type="PANTHER" id="PTHR13302">
    <property type="entry name" value="CONSERVED OLIGOMERIC GOLGI COMPLEX COMPONENT 3"/>
    <property type="match status" value="1"/>
</dbReference>
<keyword evidence="6" id="KW-0333">Golgi apparatus</keyword>
<dbReference type="AlphaFoldDB" id="A0A7R9BLA4"/>
<feature type="domain" description="Conserved oligomeric Golgi complex subunit 3 C-terminal" evidence="10">
    <location>
        <begin position="306"/>
        <end position="660"/>
    </location>
</feature>
<dbReference type="Pfam" id="PF20671">
    <property type="entry name" value="COG3_C"/>
    <property type="match status" value="1"/>
</dbReference>
<evidence type="ECO:0000259" key="10">
    <source>
        <dbReference type="Pfam" id="PF20671"/>
    </source>
</evidence>
<comment type="subcellular location">
    <subcellularLocation>
        <location evidence="1">Golgi apparatus membrane</location>
        <topology evidence="1">Peripheral membrane protein</topology>
    </subcellularLocation>
</comment>
<feature type="domain" description="Conserved oligomeric Golgi complex subunit 3 N-terminal" evidence="9">
    <location>
        <begin position="126"/>
        <end position="265"/>
    </location>
</feature>
<dbReference type="GO" id="GO:0006886">
    <property type="term" value="P:intracellular protein transport"/>
    <property type="evidence" value="ECO:0007669"/>
    <property type="project" value="InterPro"/>
</dbReference>
<dbReference type="GO" id="GO:0006891">
    <property type="term" value="P:intra-Golgi vesicle-mediated transport"/>
    <property type="evidence" value="ECO:0007669"/>
    <property type="project" value="TreeGrafter"/>
</dbReference>
<dbReference type="InterPro" id="IPR007265">
    <property type="entry name" value="COG_su3"/>
</dbReference>
<evidence type="ECO:0000313" key="12">
    <source>
        <dbReference type="Proteomes" id="UP000678499"/>
    </source>
</evidence>
<keyword evidence="12" id="KW-1185">Reference proteome</keyword>
<reference evidence="11" key="1">
    <citation type="submission" date="2020-11" db="EMBL/GenBank/DDBJ databases">
        <authorList>
            <person name="Tran Van P."/>
        </authorList>
    </citation>
    <scope>NUCLEOTIDE SEQUENCE</scope>
</reference>